<reference evidence="3 4" key="1">
    <citation type="journal article" date="2008" name="Nature">
        <title>The genome of the choanoflagellate Monosiga brevicollis and the origin of metazoans.</title>
        <authorList>
            <consortium name="JGI Sequencing"/>
            <person name="King N."/>
            <person name="Westbrook M.J."/>
            <person name="Young S.L."/>
            <person name="Kuo A."/>
            <person name="Abedin M."/>
            <person name="Chapman J."/>
            <person name="Fairclough S."/>
            <person name="Hellsten U."/>
            <person name="Isogai Y."/>
            <person name="Letunic I."/>
            <person name="Marr M."/>
            <person name="Pincus D."/>
            <person name="Putnam N."/>
            <person name="Rokas A."/>
            <person name="Wright K.J."/>
            <person name="Zuzow R."/>
            <person name="Dirks W."/>
            <person name="Good M."/>
            <person name="Goodstein D."/>
            <person name="Lemons D."/>
            <person name="Li W."/>
            <person name="Lyons J.B."/>
            <person name="Morris A."/>
            <person name="Nichols S."/>
            <person name="Richter D.J."/>
            <person name="Salamov A."/>
            <person name="Bork P."/>
            <person name="Lim W.A."/>
            <person name="Manning G."/>
            <person name="Miller W.T."/>
            <person name="McGinnis W."/>
            <person name="Shapiro H."/>
            <person name="Tjian R."/>
            <person name="Grigoriev I.V."/>
            <person name="Rokhsar D."/>
        </authorList>
    </citation>
    <scope>NUCLEOTIDE SEQUENCE [LARGE SCALE GENOMIC DNA]</scope>
    <source>
        <strain evidence="4">MX1 / ATCC 50154</strain>
    </source>
</reference>
<gene>
    <name evidence="3" type="ORF">MONBRDRAFT_23603</name>
</gene>
<evidence type="ECO:0000313" key="4">
    <source>
        <dbReference type="Proteomes" id="UP000001357"/>
    </source>
</evidence>
<feature type="compositionally biased region" description="Low complexity" evidence="1">
    <location>
        <begin position="99"/>
        <end position="130"/>
    </location>
</feature>
<dbReference type="InParanoid" id="A9UTX6"/>
<sequence>MVETRSGRRTRAPTDSRASTAAVSKASKQTPIRPKTPKSTPRRPRASTVKAVPEPVSEPSSNTSTPKAKAKPIPQAAEEVDKRISEANVGSRSPYPTKVEAASRSSSSDEADSAVRSPEPSEVVVASPPRQVKLPSQSVSPRHRVNTEQQDQESPSASSGGNARWVVAVLVLIIAAVVSAQYPGALLSLLSGHAHEPARQTSSMLDKKAFQLAAELDMQFSTPSHLYSSLMGPVLANLALHDTHTAPKVPLVITIIGNNRSKQKALLSAINKLRVHSEPPIQVATNTPAALLQEHLETALRRNPRATINIRDMSSMNGAFELLHTCLTENHAIVGSTSTRQSWTYLAAFLRRSMGMAASLPNTWPPLTRQLSSTALEELEQACHEGPFKCQQALGTIAAPTLLQSISQRHEDIQALSRRLQTFVPAF</sequence>
<feature type="transmembrane region" description="Helical" evidence="2">
    <location>
        <begin position="165"/>
        <end position="190"/>
    </location>
</feature>
<evidence type="ECO:0000313" key="3">
    <source>
        <dbReference type="EMBL" id="EDQ91323.1"/>
    </source>
</evidence>
<keyword evidence="4" id="KW-1185">Reference proteome</keyword>
<evidence type="ECO:0000256" key="2">
    <source>
        <dbReference type="SAM" id="Phobius"/>
    </source>
</evidence>
<accession>A9UTX6</accession>
<organism evidence="3 4">
    <name type="scientific">Monosiga brevicollis</name>
    <name type="common">Choanoflagellate</name>
    <dbReference type="NCBI Taxonomy" id="81824"/>
    <lineage>
        <taxon>Eukaryota</taxon>
        <taxon>Choanoflagellata</taxon>
        <taxon>Craspedida</taxon>
        <taxon>Salpingoecidae</taxon>
        <taxon>Monosiga</taxon>
    </lineage>
</organism>
<dbReference type="RefSeq" id="XP_001743745.1">
    <property type="nucleotide sequence ID" value="XM_001743693.1"/>
</dbReference>
<dbReference type="AlphaFoldDB" id="A9UTX6"/>
<feature type="region of interest" description="Disordered" evidence="1">
    <location>
        <begin position="1"/>
        <end position="160"/>
    </location>
</feature>
<keyword evidence="2" id="KW-1133">Transmembrane helix</keyword>
<evidence type="ECO:0000256" key="1">
    <source>
        <dbReference type="SAM" id="MobiDB-lite"/>
    </source>
</evidence>
<feature type="compositionally biased region" description="Low complexity" evidence="1">
    <location>
        <begin position="30"/>
        <end position="39"/>
    </location>
</feature>
<dbReference type="EMBL" id="CH991545">
    <property type="protein sequence ID" value="EDQ91323.1"/>
    <property type="molecule type" value="Genomic_DNA"/>
</dbReference>
<dbReference type="Proteomes" id="UP000001357">
    <property type="component" value="Unassembled WGS sequence"/>
</dbReference>
<protein>
    <submittedName>
        <fullName evidence="3">Uncharacterized protein</fullName>
    </submittedName>
</protein>
<keyword evidence="2" id="KW-0812">Transmembrane</keyword>
<feature type="compositionally biased region" description="Polar residues" evidence="1">
    <location>
        <begin position="16"/>
        <end position="29"/>
    </location>
</feature>
<dbReference type="KEGG" id="mbr:MONBRDRAFT_23603"/>
<dbReference type="GeneID" id="5888944"/>
<proteinExistence type="predicted"/>
<keyword evidence="2" id="KW-0472">Membrane</keyword>
<name>A9UTX6_MONBE</name>
<feature type="compositionally biased region" description="Polar residues" evidence="1">
    <location>
        <begin position="147"/>
        <end position="160"/>
    </location>
</feature>